<evidence type="ECO:0000256" key="11">
    <source>
        <dbReference type="ARBA" id="ARBA00048701"/>
    </source>
</evidence>
<evidence type="ECO:0000256" key="14">
    <source>
        <dbReference type="ARBA" id="ARBA00049296"/>
    </source>
</evidence>
<evidence type="ECO:0000256" key="3">
    <source>
        <dbReference type="ARBA" id="ARBA00009300"/>
    </source>
</evidence>
<proteinExistence type="inferred from homology"/>
<comment type="catalytic activity">
    <reaction evidence="10">
        <text>12-octadecanoyloxy-octadecanoate + H2O = 12-hydroxyoctadecanoate + octadecanoate + H(+)</text>
        <dbReference type="Rhea" id="RHEA:52080"/>
        <dbReference type="ChEBI" id="CHEBI:15377"/>
        <dbReference type="ChEBI" id="CHEBI:15378"/>
        <dbReference type="ChEBI" id="CHEBI:25629"/>
        <dbReference type="ChEBI" id="CHEBI:84201"/>
        <dbReference type="ChEBI" id="CHEBI:136330"/>
    </reaction>
    <physiologicalReaction direction="left-to-right" evidence="10">
        <dbReference type="Rhea" id="RHEA:52081"/>
    </physiologicalReaction>
</comment>
<evidence type="ECO:0000256" key="15">
    <source>
        <dbReference type="ARBA" id="ARBA00049322"/>
    </source>
</evidence>
<evidence type="ECO:0000256" key="12">
    <source>
        <dbReference type="ARBA" id="ARBA00048800"/>
    </source>
</evidence>
<dbReference type="PANTHER" id="PTHR10989">
    <property type="entry name" value="ANDROGEN-INDUCED PROTEIN 1-RELATED"/>
    <property type="match status" value="1"/>
</dbReference>
<evidence type="ECO:0000256" key="8">
    <source>
        <dbReference type="ARBA" id="ARBA00047427"/>
    </source>
</evidence>
<evidence type="ECO:0000256" key="1">
    <source>
        <dbReference type="ARBA" id="ARBA00000923"/>
    </source>
</evidence>
<comment type="catalytic activity">
    <reaction evidence="7">
        <text>12-hexadecanoyloxy-octadecanoate + H2O = 12-hydroxyoctadecanoate + hexadecanoate + H(+)</text>
        <dbReference type="Rhea" id="RHEA:52056"/>
        <dbReference type="ChEBI" id="CHEBI:7896"/>
        <dbReference type="ChEBI" id="CHEBI:15377"/>
        <dbReference type="ChEBI" id="CHEBI:15378"/>
        <dbReference type="ChEBI" id="CHEBI:83677"/>
        <dbReference type="ChEBI" id="CHEBI:84201"/>
    </reaction>
    <physiologicalReaction direction="left-to-right" evidence="7">
        <dbReference type="Rhea" id="RHEA:52057"/>
    </physiologicalReaction>
</comment>
<feature type="transmembrane region" description="Helical" evidence="17">
    <location>
        <begin position="194"/>
        <end position="214"/>
    </location>
</feature>
<keyword evidence="6 17" id="KW-0472">Membrane</keyword>
<evidence type="ECO:0000313" key="18">
    <source>
        <dbReference type="EMBL" id="JAW12423.1"/>
    </source>
</evidence>
<comment type="similarity">
    <text evidence="3">Belongs to the AIG1 family.</text>
</comment>
<feature type="transmembrane region" description="Helical" evidence="17">
    <location>
        <begin position="49"/>
        <end position="70"/>
    </location>
</feature>
<dbReference type="InterPro" id="IPR006838">
    <property type="entry name" value="ADTRP_AIG1"/>
</dbReference>
<comment type="catalytic activity">
    <reaction evidence="1">
        <text>9-(9Z-hexadecenoyloxy)-octadecanoate + H2O = (9Z)-hexadecenoate + 9-hydroxy-octadecanoate + H(+)</text>
        <dbReference type="Rhea" id="RHEA:52068"/>
        <dbReference type="ChEBI" id="CHEBI:15377"/>
        <dbReference type="ChEBI" id="CHEBI:15378"/>
        <dbReference type="ChEBI" id="CHEBI:32372"/>
        <dbReference type="ChEBI" id="CHEBI:136286"/>
        <dbReference type="ChEBI" id="CHEBI:136309"/>
    </reaction>
    <physiologicalReaction direction="left-to-right" evidence="1">
        <dbReference type="Rhea" id="RHEA:52069"/>
    </physiologicalReaction>
</comment>
<sequence length="242" mass="27879">MGAGAALLHISAFFLYLYVIYFLHVQNAKKALISEDKTIKTIAIFSRRFLTNWTFAIQEIYFFICILQHLLSLLSANKIKDKLTKYSDYLFTSIATPMALMVSIVFWAIFVFDRELIFPKVLDQVIPVWINHCIHTFNSVIPVVDMFLINHKFPTWSKALQGTLTYLLIYSICIFGTYFQTGIWLYPLFAVLNWPQRILLCVGVFVVAAAMYGLTKVIHHIIWGSVTVAPEKSKKGSKHKRK</sequence>
<comment type="catalytic activity">
    <reaction evidence="11">
        <text>12-(9Z-octadecenoyloxy)-octadecanoate + H2O = 12-hydroxyoctadecanoate + (9Z)-octadecenoate + H(+)</text>
        <dbReference type="Rhea" id="RHEA:52060"/>
        <dbReference type="ChEBI" id="CHEBI:15377"/>
        <dbReference type="ChEBI" id="CHEBI:15378"/>
        <dbReference type="ChEBI" id="CHEBI:30823"/>
        <dbReference type="ChEBI" id="CHEBI:84201"/>
        <dbReference type="ChEBI" id="CHEBI:136302"/>
    </reaction>
    <physiologicalReaction direction="left-to-right" evidence="11">
        <dbReference type="Rhea" id="RHEA:52061"/>
    </physiologicalReaction>
</comment>
<keyword evidence="4 17" id="KW-0812">Transmembrane</keyword>
<evidence type="ECO:0000256" key="7">
    <source>
        <dbReference type="ARBA" id="ARBA00047368"/>
    </source>
</evidence>
<evidence type="ECO:0000256" key="10">
    <source>
        <dbReference type="ARBA" id="ARBA00048680"/>
    </source>
</evidence>
<evidence type="ECO:0000256" key="5">
    <source>
        <dbReference type="ARBA" id="ARBA00022989"/>
    </source>
</evidence>
<evidence type="ECO:0000256" key="13">
    <source>
        <dbReference type="ARBA" id="ARBA00049221"/>
    </source>
</evidence>
<keyword evidence="5 17" id="KW-1133">Transmembrane helix</keyword>
<evidence type="ECO:0000256" key="6">
    <source>
        <dbReference type="ARBA" id="ARBA00023136"/>
    </source>
</evidence>
<dbReference type="AlphaFoldDB" id="A0A224XWB4"/>
<dbReference type="Pfam" id="PF04750">
    <property type="entry name" value="Far-17a_AIG1"/>
    <property type="match status" value="1"/>
</dbReference>
<evidence type="ECO:0000256" key="4">
    <source>
        <dbReference type="ARBA" id="ARBA00022692"/>
    </source>
</evidence>
<dbReference type="GO" id="GO:0016020">
    <property type="term" value="C:membrane"/>
    <property type="evidence" value="ECO:0007669"/>
    <property type="project" value="InterPro"/>
</dbReference>
<dbReference type="GO" id="GO:0012505">
    <property type="term" value="C:endomembrane system"/>
    <property type="evidence" value="ECO:0007669"/>
    <property type="project" value="UniProtKB-SubCell"/>
</dbReference>
<dbReference type="EMBL" id="GFTR01004003">
    <property type="protein sequence ID" value="JAW12423.1"/>
    <property type="molecule type" value="Transcribed_RNA"/>
</dbReference>
<comment type="catalytic activity">
    <reaction evidence="16">
        <text>12-(9Z-hexadecenoyloxy)-octadecanoate + H2O = 12-hydroxyoctadecanoate + (9Z)-hexadecenoate + H(+)</text>
        <dbReference type="Rhea" id="RHEA:52072"/>
        <dbReference type="ChEBI" id="CHEBI:15377"/>
        <dbReference type="ChEBI" id="CHEBI:15378"/>
        <dbReference type="ChEBI" id="CHEBI:32372"/>
        <dbReference type="ChEBI" id="CHEBI:84201"/>
        <dbReference type="ChEBI" id="CHEBI:136312"/>
    </reaction>
    <physiologicalReaction direction="left-to-right" evidence="16">
        <dbReference type="Rhea" id="RHEA:52073"/>
    </physiologicalReaction>
</comment>
<accession>A0A224XWB4</accession>
<comment type="subcellular location">
    <subcellularLocation>
        <location evidence="2">Endomembrane system</location>
        <topology evidence="2">Multi-pass membrane protein</topology>
    </subcellularLocation>
</comment>
<comment type="catalytic activity">
    <reaction evidence="14">
        <text>13-(9Z-octadecenoyloxy)-octadecanoate + H2O = 13-hydroxy-octadecanoate + (9Z)-octadecenoate + H(+)</text>
        <dbReference type="Rhea" id="RHEA:52064"/>
        <dbReference type="ChEBI" id="CHEBI:15377"/>
        <dbReference type="ChEBI" id="CHEBI:15378"/>
        <dbReference type="ChEBI" id="CHEBI:30823"/>
        <dbReference type="ChEBI" id="CHEBI:136303"/>
        <dbReference type="ChEBI" id="CHEBI:136304"/>
    </reaction>
    <physiologicalReaction direction="left-to-right" evidence="14">
        <dbReference type="Rhea" id="RHEA:52065"/>
    </physiologicalReaction>
</comment>
<organism evidence="18">
    <name type="scientific">Panstrongylus lignarius</name>
    <dbReference type="NCBI Taxonomy" id="156445"/>
    <lineage>
        <taxon>Eukaryota</taxon>
        <taxon>Metazoa</taxon>
        <taxon>Ecdysozoa</taxon>
        <taxon>Arthropoda</taxon>
        <taxon>Hexapoda</taxon>
        <taxon>Insecta</taxon>
        <taxon>Pterygota</taxon>
        <taxon>Neoptera</taxon>
        <taxon>Paraneoptera</taxon>
        <taxon>Hemiptera</taxon>
        <taxon>Heteroptera</taxon>
        <taxon>Panheteroptera</taxon>
        <taxon>Cimicomorpha</taxon>
        <taxon>Reduviidae</taxon>
        <taxon>Triatominae</taxon>
        <taxon>Panstrongylus</taxon>
    </lineage>
</organism>
<comment type="catalytic activity">
    <reaction evidence="12">
        <text>9-(9Z-octadecenoyloxy)-octadecanoate + H2O = 9-hydroxy-octadecanoate + (9Z)-octadecenoate + H(+)</text>
        <dbReference type="Rhea" id="RHEA:52048"/>
        <dbReference type="ChEBI" id="CHEBI:15377"/>
        <dbReference type="ChEBI" id="CHEBI:15378"/>
        <dbReference type="ChEBI" id="CHEBI:30823"/>
        <dbReference type="ChEBI" id="CHEBI:136282"/>
        <dbReference type="ChEBI" id="CHEBI:136286"/>
    </reaction>
    <physiologicalReaction direction="left-to-right" evidence="12">
        <dbReference type="Rhea" id="RHEA:52049"/>
    </physiologicalReaction>
</comment>
<comment type="catalytic activity">
    <reaction evidence="13">
        <text>9-octadecanoyloxy-octadecanoate + H2O = 9-hydroxy-octadecanoate + octadecanoate + H(+)</text>
        <dbReference type="Rhea" id="RHEA:52096"/>
        <dbReference type="ChEBI" id="CHEBI:15377"/>
        <dbReference type="ChEBI" id="CHEBI:15378"/>
        <dbReference type="ChEBI" id="CHEBI:25629"/>
        <dbReference type="ChEBI" id="CHEBI:136286"/>
        <dbReference type="ChEBI" id="CHEBI:136373"/>
    </reaction>
    <physiologicalReaction direction="left-to-right" evidence="13">
        <dbReference type="Rhea" id="RHEA:52097"/>
    </physiologicalReaction>
</comment>
<feature type="transmembrane region" description="Helical" evidence="17">
    <location>
        <begin position="167"/>
        <end position="188"/>
    </location>
</feature>
<protein>
    <submittedName>
        <fullName evidence="18">Putative beta-2-glycoprotein i</fullName>
    </submittedName>
</protein>
<evidence type="ECO:0000256" key="2">
    <source>
        <dbReference type="ARBA" id="ARBA00004127"/>
    </source>
</evidence>
<dbReference type="PANTHER" id="PTHR10989:SF16">
    <property type="entry name" value="AT02829P-RELATED"/>
    <property type="match status" value="1"/>
</dbReference>
<evidence type="ECO:0000256" key="9">
    <source>
        <dbReference type="ARBA" id="ARBA00047863"/>
    </source>
</evidence>
<comment type="catalytic activity">
    <reaction evidence="8">
        <text>13-octadecanoyloxy-octadecanoate + H2O = 13-hydroxy-octadecanoate + octadecanoate + H(+)</text>
        <dbReference type="Rhea" id="RHEA:52084"/>
        <dbReference type="ChEBI" id="CHEBI:15377"/>
        <dbReference type="ChEBI" id="CHEBI:15378"/>
        <dbReference type="ChEBI" id="CHEBI:25629"/>
        <dbReference type="ChEBI" id="CHEBI:136304"/>
        <dbReference type="ChEBI" id="CHEBI:136335"/>
    </reaction>
    <physiologicalReaction direction="left-to-right" evidence="8">
        <dbReference type="Rhea" id="RHEA:52085"/>
    </physiologicalReaction>
</comment>
<name>A0A224XWB4_9HEMI</name>
<evidence type="ECO:0000256" key="17">
    <source>
        <dbReference type="SAM" id="Phobius"/>
    </source>
</evidence>
<reference evidence="18" key="1">
    <citation type="journal article" date="2018" name="PLoS Negl. Trop. Dis.">
        <title>An insight into the salivary gland and fat body transcriptome of Panstrongylus lignarius (Hemiptera: Heteroptera), the main vector of Chagas disease in Peru.</title>
        <authorList>
            <person name="Nevoa J.C."/>
            <person name="Mendes M.T."/>
            <person name="da Silva M.V."/>
            <person name="Soares S.C."/>
            <person name="Oliveira C.J.F."/>
            <person name="Ribeiro J.M.C."/>
        </authorList>
    </citation>
    <scope>NUCLEOTIDE SEQUENCE</scope>
</reference>
<comment type="catalytic activity">
    <reaction evidence="9">
        <text>9-hexadecanoyloxy-octadecanoate + H2O = 9-hydroxy-octadecanoate + hexadecanoate + H(+)</text>
        <dbReference type="Rhea" id="RHEA:52052"/>
        <dbReference type="ChEBI" id="CHEBI:7896"/>
        <dbReference type="ChEBI" id="CHEBI:15377"/>
        <dbReference type="ChEBI" id="CHEBI:15378"/>
        <dbReference type="ChEBI" id="CHEBI:83670"/>
        <dbReference type="ChEBI" id="CHEBI:136286"/>
    </reaction>
    <physiologicalReaction direction="left-to-right" evidence="9">
        <dbReference type="Rhea" id="RHEA:52053"/>
    </physiologicalReaction>
</comment>
<comment type="catalytic activity">
    <reaction evidence="15">
        <text>13-(9Z-hexadecenoyloxy)-octadecanoate + H2O = 13-hydroxy-octadecanoate + (9Z)-hexadecenoate + H(+)</text>
        <dbReference type="Rhea" id="RHEA:52076"/>
        <dbReference type="ChEBI" id="CHEBI:15377"/>
        <dbReference type="ChEBI" id="CHEBI:15378"/>
        <dbReference type="ChEBI" id="CHEBI:32372"/>
        <dbReference type="ChEBI" id="CHEBI:136304"/>
        <dbReference type="ChEBI" id="CHEBI:136315"/>
    </reaction>
    <physiologicalReaction direction="left-to-right" evidence="15">
        <dbReference type="Rhea" id="RHEA:52077"/>
    </physiologicalReaction>
</comment>
<evidence type="ECO:0000256" key="16">
    <source>
        <dbReference type="ARBA" id="ARBA00049428"/>
    </source>
</evidence>
<feature type="transmembrane region" description="Helical" evidence="17">
    <location>
        <begin position="6"/>
        <end position="28"/>
    </location>
</feature>
<feature type="transmembrane region" description="Helical" evidence="17">
    <location>
        <begin position="90"/>
        <end position="112"/>
    </location>
</feature>